<proteinExistence type="predicted"/>
<dbReference type="InterPro" id="IPR043504">
    <property type="entry name" value="Peptidase_S1_PA_chymotrypsin"/>
</dbReference>
<reference evidence="11" key="1">
    <citation type="submission" date="2015-12" db="EMBL/GenBank/DDBJ databases">
        <title>De novo transcriptome assembly of four potential Pierce s Disease insect vectors from Arizona vineyards.</title>
        <authorList>
            <person name="Tassone E.E."/>
        </authorList>
    </citation>
    <scope>NUCLEOTIDE SEQUENCE</scope>
</reference>
<sequence length="441" mass="49116">MNAVFLGALLSSRLVVPPLSPCPSVFKYEHLKEEATWIGIISVPPPPPGIPLELNVHLQIPAALPTKYVGLVELAEKQVDVARRIARSDNLPVKYKVRFPLFKPLPIVRRIYVNNQVICSDRKVAESGSIVTDIHLKHSLIPIPAESYSNNEKIQDQDDEDETDINKTTQLALDDTCGLSTPTNLLMAGGRVARHGEWPWLAAIFVNNELGLQFQCSGIIISNRFILTAGHCTVDEYVGILKPSSMIVYLGKFNLRKWKESWSSLKEVAAVHLHPDFDFIKYRSDIAVLELTDSIEYTPFIKPVCLWNSNSNINSIIGKKGTVVGWGQDELGNKMASLPKAIELPIVSYQECVNSHKEFYYLTSARTFCAGLKNGYGPCNGDSGGGLYLQTKKKGAVRWLLRGIVSLSLLNKTTNSCDLTQYTVFTDIAHFKLWILKVIGY</sequence>
<keyword evidence="3" id="KW-0645">Protease</keyword>
<evidence type="ECO:0000256" key="2">
    <source>
        <dbReference type="ARBA" id="ARBA00022525"/>
    </source>
</evidence>
<evidence type="ECO:0000259" key="10">
    <source>
        <dbReference type="PROSITE" id="PS50240"/>
    </source>
</evidence>
<dbReference type="InterPro" id="IPR001254">
    <property type="entry name" value="Trypsin_dom"/>
</dbReference>
<dbReference type="PRINTS" id="PR00722">
    <property type="entry name" value="CHYMOTRYPSIN"/>
</dbReference>
<dbReference type="InterPro" id="IPR018114">
    <property type="entry name" value="TRYPSIN_HIS"/>
</dbReference>
<evidence type="ECO:0000256" key="1">
    <source>
        <dbReference type="ARBA" id="ARBA00004613"/>
    </source>
</evidence>
<dbReference type="PROSITE" id="PS50240">
    <property type="entry name" value="TRYPSIN_DOM"/>
    <property type="match status" value="1"/>
</dbReference>
<dbReference type="SUPFAM" id="SSF50494">
    <property type="entry name" value="Trypsin-like serine proteases"/>
    <property type="match status" value="1"/>
</dbReference>
<feature type="domain" description="Peptidase S1" evidence="10">
    <location>
        <begin position="187"/>
        <end position="440"/>
    </location>
</feature>
<dbReference type="PROSITE" id="PS00134">
    <property type="entry name" value="TRYPSIN_HIS"/>
    <property type="match status" value="1"/>
</dbReference>
<dbReference type="Pfam" id="PF00089">
    <property type="entry name" value="Trypsin"/>
    <property type="match status" value="1"/>
</dbReference>
<gene>
    <name evidence="11" type="ORF">g.6764</name>
</gene>
<evidence type="ECO:0000256" key="5">
    <source>
        <dbReference type="ARBA" id="ARBA00022801"/>
    </source>
</evidence>
<keyword evidence="4 9" id="KW-0732">Signal</keyword>
<accession>A0A1B6DXX1</accession>
<dbReference type="InterPro" id="IPR001314">
    <property type="entry name" value="Peptidase_S1A"/>
</dbReference>
<dbReference type="GO" id="GO:0004252">
    <property type="term" value="F:serine-type endopeptidase activity"/>
    <property type="evidence" value="ECO:0007669"/>
    <property type="project" value="InterPro"/>
</dbReference>
<evidence type="ECO:0000256" key="8">
    <source>
        <dbReference type="ARBA" id="ARBA00023157"/>
    </source>
</evidence>
<dbReference type="FunFam" id="2.40.10.10:FF:000146">
    <property type="entry name" value="Serine protease 53"/>
    <property type="match status" value="1"/>
</dbReference>
<dbReference type="EMBL" id="GEDC01006778">
    <property type="protein sequence ID" value="JAS30520.1"/>
    <property type="molecule type" value="Transcribed_RNA"/>
</dbReference>
<dbReference type="GO" id="GO:0006508">
    <property type="term" value="P:proteolysis"/>
    <property type="evidence" value="ECO:0007669"/>
    <property type="project" value="UniProtKB-KW"/>
</dbReference>
<keyword evidence="6" id="KW-0720">Serine protease</keyword>
<evidence type="ECO:0000256" key="3">
    <source>
        <dbReference type="ARBA" id="ARBA00022670"/>
    </source>
</evidence>
<comment type="subcellular location">
    <subcellularLocation>
        <location evidence="1">Secreted</location>
    </subcellularLocation>
</comment>
<protein>
    <recommendedName>
        <fullName evidence="10">Peptidase S1 domain-containing protein</fullName>
    </recommendedName>
</protein>
<keyword evidence="8" id="KW-1015">Disulfide bond</keyword>
<feature type="chain" id="PRO_5008581612" description="Peptidase S1 domain-containing protein" evidence="9">
    <location>
        <begin position="22"/>
        <end position="441"/>
    </location>
</feature>
<dbReference type="SMART" id="SM00020">
    <property type="entry name" value="Tryp_SPc"/>
    <property type="match status" value="1"/>
</dbReference>
<dbReference type="GO" id="GO:0005576">
    <property type="term" value="C:extracellular region"/>
    <property type="evidence" value="ECO:0007669"/>
    <property type="project" value="UniProtKB-SubCell"/>
</dbReference>
<evidence type="ECO:0000256" key="9">
    <source>
        <dbReference type="SAM" id="SignalP"/>
    </source>
</evidence>
<keyword evidence="5" id="KW-0378">Hydrolase</keyword>
<dbReference type="PANTHER" id="PTHR24260:SF143">
    <property type="entry name" value="SERINE PROTEASE GD-LIKE PROTEIN"/>
    <property type="match status" value="1"/>
</dbReference>
<keyword evidence="7" id="KW-0865">Zymogen</keyword>
<name>A0A1B6DXX1_9HEMI</name>
<dbReference type="InterPro" id="IPR051333">
    <property type="entry name" value="CLIP_Serine_Protease"/>
</dbReference>
<organism evidence="11">
    <name type="scientific">Clastoptera arizonana</name>
    <name type="common">Arizona spittle bug</name>
    <dbReference type="NCBI Taxonomy" id="38151"/>
    <lineage>
        <taxon>Eukaryota</taxon>
        <taxon>Metazoa</taxon>
        <taxon>Ecdysozoa</taxon>
        <taxon>Arthropoda</taxon>
        <taxon>Hexapoda</taxon>
        <taxon>Insecta</taxon>
        <taxon>Pterygota</taxon>
        <taxon>Neoptera</taxon>
        <taxon>Paraneoptera</taxon>
        <taxon>Hemiptera</taxon>
        <taxon>Auchenorrhyncha</taxon>
        <taxon>Cercopoidea</taxon>
        <taxon>Clastopteridae</taxon>
        <taxon>Clastoptera</taxon>
    </lineage>
</organism>
<dbReference type="Gene3D" id="2.40.10.10">
    <property type="entry name" value="Trypsin-like serine proteases"/>
    <property type="match status" value="1"/>
</dbReference>
<dbReference type="InterPro" id="IPR031986">
    <property type="entry name" value="GD_N"/>
</dbReference>
<dbReference type="CDD" id="cd00190">
    <property type="entry name" value="Tryp_SPc"/>
    <property type="match status" value="1"/>
</dbReference>
<dbReference type="InterPro" id="IPR009003">
    <property type="entry name" value="Peptidase_S1_PA"/>
</dbReference>
<evidence type="ECO:0000313" key="11">
    <source>
        <dbReference type="EMBL" id="JAS30520.1"/>
    </source>
</evidence>
<evidence type="ECO:0000256" key="6">
    <source>
        <dbReference type="ARBA" id="ARBA00022825"/>
    </source>
</evidence>
<dbReference type="Pfam" id="PF16030">
    <property type="entry name" value="GD_N"/>
    <property type="match status" value="1"/>
</dbReference>
<dbReference type="AlphaFoldDB" id="A0A1B6DXX1"/>
<evidence type="ECO:0000256" key="7">
    <source>
        <dbReference type="ARBA" id="ARBA00023145"/>
    </source>
</evidence>
<dbReference type="PANTHER" id="PTHR24260">
    <property type="match status" value="1"/>
</dbReference>
<evidence type="ECO:0000256" key="4">
    <source>
        <dbReference type="ARBA" id="ARBA00022729"/>
    </source>
</evidence>
<keyword evidence="2" id="KW-0964">Secreted</keyword>
<feature type="signal peptide" evidence="9">
    <location>
        <begin position="1"/>
        <end position="21"/>
    </location>
</feature>